<dbReference type="Pfam" id="PF03927">
    <property type="entry name" value="NapD"/>
    <property type="match status" value="1"/>
</dbReference>
<proteinExistence type="inferred from homology"/>
<dbReference type="EMBL" id="CP000155">
    <property type="protein sequence ID" value="ABC30116.1"/>
    <property type="molecule type" value="Genomic_DNA"/>
</dbReference>
<evidence type="ECO:0000313" key="6">
    <source>
        <dbReference type="Proteomes" id="UP000000238"/>
    </source>
</evidence>
<sequence length="89" mass="10144">MEQDEHIVSFLIQCAPQRVTFLSQQLHQPPTQEVTHSEHVGKIVVVMATTCRETVSNFLNDTPHLAGVYSVNLIYHHCERASELDRNMS</sequence>
<keyword evidence="3 4" id="KW-0143">Chaperone</keyword>
<dbReference type="AlphaFoldDB" id="Q2SGV8"/>
<comment type="subcellular location">
    <subcellularLocation>
        <location evidence="1 4">Cytoplasm</location>
    </subcellularLocation>
</comment>
<dbReference type="DNASU" id="3838262"/>
<dbReference type="PANTHER" id="PTHR38603:SF1">
    <property type="entry name" value="CHAPERONE NAPD"/>
    <property type="match status" value="1"/>
</dbReference>
<dbReference type="GO" id="GO:0005737">
    <property type="term" value="C:cytoplasm"/>
    <property type="evidence" value="ECO:0007669"/>
    <property type="project" value="UniProtKB-SubCell"/>
</dbReference>
<dbReference type="Gene3D" id="3.30.70.920">
    <property type="match status" value="1"/>
</dbReference>
<comment type="similarity">
    <text evidence="4">Belongs to the NapD family.</text>
</comment>
<protein>
    <recommendedName>
        <fullName evidence="4">Chaperone NapD</fullName>
    </recommendedName>
    <alternativeName>
        <fullName evidence="4">NapA signal peptide-binding chaperone NapD</fullName>
    </alternativeName>
</protein>
<evidence type="ECO:0000256" key="1">
    <source>
        <dbReference type="ARBA" id="ARBA00004496"/>
    </source>
</evidence>
<dbReference type="HOGENOM" id="CLU_155794_1_0_6"/>
<evidence type="ECO:0000256" key="2">
    <source>
        <dbReference type="ARBA" id="ARBA00022490"/>
    </source>
</evidence>
<dbReference type="HAMAP" id="MF_02200">
    <property type="entry name" value="NapD"/>
    <property type="match status" value="1"/>
</dbReference>
<dbReference type="InterPro" id="IPR005623">
    <property type="entry name" value="Chaperone_NapD_NO3_reduct"/>
</dbReference>
<dbReference type="KEGG" id="hch:HCH_03363"/>
<comment type="function">
    <text evidence="4">Chaperone for NapA, the catalytic subunit of the periplasmic nitrate reductase. It binds directly and specifically to the twin-arginine signal peptide of NapA, preventing premature interaction with the Tat translocase and premature export.</text>
</comment>
<dbReference type="RefSeq" id="WP_011397185.1">
    <property type="nucleotide sequence ID" value="NC_007645.1"/>
</dbReference>
<reference evidence="5 6" key="1">
    <citation type="journal article" date="2005" name="Nucleic Acids Res.">
        <title>Genomic blueprint of Hahella chejuensis, a marine microbe producing an algicidal agent.</title>
        <authorList>
            <person name="Jeong H."/>
            <person name="Yim J.H."/>
            <person name="Lee C."/>
            <person name="Choi S.-H."/>
            <person name="Park Y.K."/>
            <person name="Yoon S.H."/>
            <person name="Hur C.-G."/>
            <person name="Kang H.-Y."/>
            <person name="Kim D."/>
            <person name="Lee H.H."/>
            <person name="Park K.H."/>
            <person name="Park S.-H."/>
            <person name="Park H.-S."/>
            <person name="Lee H.K."/>
            <person name="Oh T.K."/>
            <person name="Kim J.F."/>
        </authorList>
    </citation>
    <scope>NUCLEOTIDE SEQUENCE [LARGE SCALE GENOMIC DNA]</scope>
    <source>
        <strain evidence="5 6">KCTC 2396</strain>
    </source>
</reference>
<dbReference type="eggNOG" id="COG3062">
    <property type="taxonomic scope" value="Bacteria"/>
</dbReference>
<accession>Q2SGV8</accession>
<keyword evidence="6" id="KW-1185">Reference proteome</keyword>
<evidence type="ECO:0000313" key="5">
    <source>
        <dbReference type="EMBL" id="ABC30116.1"/>
    </source>
</evidence>
<keyword evidence="2 4" id="KW-0963">Cytoplasm</keyword>
<evidence type="ECO:0000256" key="4">
    <source>
        <dbReference type="HAMAP-Rule" id="MF_02200"/>
    </source>
</evidence>
<dbReference type="GO" id="GO:0005048">
    <property type="term" value="F:signal sequence binding"/>
    <property type="evidence" value="ECO:0007669"/>
    <property type="project" value="UniProtKB-UniRule"/>
</dbReference>
<gene>
    <name evidence="4 5" type="primary">napD</name>
    <name evidence="5" type="ordered locus">HCH_03363</name>
</gene>
<dbReference type="PANTHER" id="PTHR38603">
    <property type="entry name" value="CHAPERONE NAPD"/>
    <property type="match status" value="1"/>
</dbReference>
<dbReference type="OrthoDB" id="5770785at2"/>
<dbReference type="GO" id="GO:0051224">
    <property type="term" value="P:negative regulation of protein transport"/>
    <property type="evidence" value="ECO:0007669"/>
    <property type="project" value="UniProtKB-UniRule"/>
</dbReference>
<dbReference type="STRING" id="349521.HCH_03363"/>
<dbReference type="Proteomes" id="UP000000238">
    <property type="component" value="Chromosome"/>
</dbReference>
<name>Q2SGV8_HAHCH</name>
<evidence type="ECO:0000256" key="3">
    <source>
        <dbReference type="ARBA" id="ARBA00023186"/>
    </source>
</evidence>
<organism evidence="5 6">
    <name type="scientific">Hahella chejuensis (strain KCTC 2396)</name>
    <dbReference type="NCBI Taxonomy" id="349521"/>
    <lineage>
        <taxon>Bacteria</taxon>
        <taxon>Pseudomonadati</taxon>
        <taxon>Pseudomonadota</taxon>
        <taxon>Gammaproteobacteria</taxon>
        <taxon>Oceanospirillales</taxon>
        <taxon>Hahellaceae</taxon>
        <taxon>Hahella</taxon>
    </lineage>
</organism>
<comment type="subunit">
    <text evidence="4">Interacts with the cytoplasmic NapA precursor.</text>
</comment>